<evidence type="ECO:0000256" key="1">
    <source>
        <dbReference type="SAM" id="SignalP"/>
    </source>
</evidence>
<feature type="chain" id="PRO_5007867713" evidence="1">
    <location>
        <begin position="22"/>
        <end position="166"/>
    </location>
</feature>
<dbReference type="AlphaFoldDB" id="A0A165UN85"/>
<evidence type="ECO:0000313" key="2">
    <source>
        <dbReference type="EMBL" id="KZT75174.1"/>
    </source>
</evidence>
<proteinExistence type="predicted"/>
<name>A0A165UN85_9APHY</name>
<keyword evidence="1" id="KW-0732">Signal</keyword>
<evidence type="ECO:0000313" key="3">
    <source>
        <dbReference type="Proteomes" id="UP000076727"/>
    </source>
</evidence>
<dbReference type="Proteomes" id="UP000076727">
    <property type="component" value="Unassembled WGS sequence"/>
</dbReference>
<gene>
    <name evidence="2" type="ORF">DAEQUDRAFT_720395</name>
</gene>
<reference evidence="2 3" key="1">
    <citation type="journal article" date="2016" name="Mol. Biol. Evol.">
        <title>Comparative Genomics of Early-Diverging Mushroom-Forming Fungi Provides Insights into the Origins of Lignocellulose Decay Capabilities.</title>
        <authorList>
            <person name="Nagy L.G."/>
            <person name="Riley R."/>
            <person name="Tritt A."/>
            <person name="Adam C."/>
            <person name="Daum C."/>
            <person name="Floudas D."/>
            <person name="Sun H."/>
            <person name="Yadav J.S."/>
            <person name="Pangilinan J."/>
            <person name="Larsson K.H."/>
            <person name="Matsuura K."/>
            <person name="Barry K."/>
            <person name="Labutti K."/>
            <person name="Kuo R."/>
            <person name="Ohm R.A."/>
            <person name="Bhattacharya S.S."/>
            <person name="Shirouzu T."/>
            <person name="Yoshinaga Y."/>
            <person name="Martin F.M."/>
            <person name="Grigoriev I.V."/>
            <person name="Hibbett D.S."/>
        </authorList>
    </citation>
    <scope>NUCLEOTIDE SEQUENCE [LARGE SCALE GENOMIC DNA]</scope>
    <source>
        <strain evidence="2 3">L-15889</strain>
    </source>
</reference>
<accession>A0A165UN85</accession>
<organism evidence="2 3">
    <name type="scientific">Daedalea quercina L-15889</name>
    <dbReference type="NCBI Taxonomy" id="1314783"/>
    <lineage>
        <taxon>Eukaryota</taxon>
        <taxon>Fungi</taxon>
        <taxon>Dikarya</taxon>
        <taxon>Basidiomycota</taxon>
        <taxon>Agaricomycotina</taxon>
        <taxon>Agaricomycetes</taxon>
        <taxon>Polyporales</taxon>
        <taxon>Fomitopsis</taxon>
    </lineage>
</organism>
<keyword evidence="3" id="KW-1185">Reference proteome</keyword>
<sequence length="166" mass="18812">MLFPTILCAAAIIVSTVPALAISIDSYPAAIRRSDIEDIVTRALWKELHPRADKVHYPWYSQYTPQTPSPVEHPVIPEAVIPHVHSLSPAPMPALKHPKPVNAVGVGKPAWLKGHKRRELLARALEDILMQRESDDELVVRDYDEDHWARGYDDFLLARMELDELD</sequence>
<dbReference type="EMBL" id="KV429032">
    <property type="protein sequence ID" value="KZT75174.1"/>
    <property type="molecule type" value="Genomic_DNA"/>
</dbReference>
<feature type="signal peptide" evidence="1">
    <location>
        <begin position="1"/>
        <end position="21"/>
    </location>
</feature>
<protein>
    <submittedName>
        <fullName evidence="2">Uncharacterized protein</fullName>
    </submittedName>
</protein>